<dbReference type="SUPFAM" id="SSF50998">
    <property type="entry name" value="Quinoprotein alcohol dehydrogenase-like"/>
    <property type="match status" value="1"/>
</dbReference>
<gene>
    <name evidence="1" type="ORF">ACFFIA_26010</name>
</gene>
<dbReference type="InterPro" id="IPR015943">
    <property type="entry name" value="WD40/YVTN_repeat-like_dom_sf"/>
</dbReference>
<dbReference type="EMBL" id="JBHLUH010000056">
    <property type="protein sequence ID" value="MFC0531100.1"/>
    <property type="molecule type" value="Genomic_DNA"/>
</dbReference>
<reference evidence="1 2" key="1">
    <citation type="submission" date="2024-09" db="EMBL/GenBank/DDBJ databases">
        <authorList>
            <person name="Sun Q."/>
            <person name="Mori K."/>
        </authorList>
    </citation>
    <scope>NUCLEOTIDE SEQUENCE [LARGE SCALE GENOMIC DNA]</scope>
    <source>
        <strain evidence="1 2">TBRC 3947</strain>
    </source>
</reference>
<name>A0ABV6M8Q7_9ACTN</name>
<comment type="caution">
    <text evidence="1">The sequence shown here is derived from an EMBL/GenBank/DDBJ whole genome shotgun (WGS) entry which is preliminary data.</text>
</comment>
<protein>
    <recommendedName>
        <fullName evidence="3">PQQ-binding-like beta-propeller repeat protein</fullName>
    </recommendedName>
</protein>
<accession>A0ABV6M8Q7</accession>
<dbReference type="RefSeq" id="WP_377254934.1">
    <property type="nucleotide sequence ID" value="NZ_JBHLUH010000056.1"/>
</dbReference>
<proteinExistence type="predicted"/>
<sequence length="421" mass="45621">MVIDLGELRDEPELPARPLSPWHRRALGGAVAMVALLASGGAAAPAQPPLVAQTIQATAADEIVVESDALYLMRPHRGVVRAGLRSVTRYRLPEAVREWEAELYTPGPVHAISIVDGILLAIADGPAVQTIAVRTDTGQEVWRRAGWWQRTAGGHALLFDHSRPERLQLFSVALETGDVRWSMMFAPDEPVYLDRGRFVHWRHTGHAFVYDEDTGELRASAQVPAPDPEQMGLVAGGLLLVPGRAAGGPVLTAYGLDRLDRRWTVELDLTVEYINDGCGDALCVGRGDGVDGTRLIDIATGRTRWSAPGWGYVYQVGPHLLAYGRTERDSSPRLAFLDPADGRVIADFGEWTGSLAGDDGRMLAVRENGPRAIVARIDPLALELRVLGVVDGVFQCQPGPLAVVCRKAGGSIGVWSPRRRL</sequence>
<evidence type="ECO:0008006" key="3">
    <source>
        <dbReference type="Google" id="ProtNLM"/>
    </source>
</evidence>
<dbReference type="Gene3D" id="2.130.10.10">
    <property type="entry name" value="YVTN repeat-like/Quinoprotein amine dehydrogenase"/>
    <property type="match status" value="1"/>
</dbReference>
<dbReference type="Proteomes" id="UP001589867">
    <property type="component" value="Unassembled WGS sequence"/>
</dbReference>
<evidence type="ECO:0000313" key="2">
    <source>
        <dbReference type="Proteomes" id="UP001589867"/>
    </source>
</evidence>
<keyword evidence="2" id="KW-1185">Reference proteome</keyword>
<dbReference type="InterPro" id="IPR011047">
    <property type="entry name" value="Quinoprotein_ADH-like_sf"/>
</dbReference>
<evidence type="ECO:0000313" key="1">
    <source>
        <dbReference type="EMBL" id="MFC0531100.1"/>
    </source>
</evidence>
<organism evidence="1 2">
    <name type="scientific">Phytohabitans kaempferiae</name>
    <dbReference type="NCBI Taxonomy" id="1620943"/>
    <lineage>
        <taxon>Bacteria</taxon>
        <taxon>Bacillati</taxon>
        <taxon>Actinomycetota</taxon>
        <taxon>Actinomycetes</taxon>
        <taxon>Micromonosporales</taxon>
        <taxon>Micromonosporaceae</taxon>
    </lineage>
</organism>